<comment type="caution">
    <text evidence="7">The sequence shown here is derived from an EMBL/GenBank/DDBJ whole genome shotgun (WGS) entry which is preliminary data.</text>
</comment>
<dbReference type="InterPro" id="IPR036890">
    <property type="entry name" value="HATPase_C_sf"/>
</dbReference>
<evidence type="ECO:0000256" key="2">
    <source>
        <dbReference type="ARBA" id="ARBA00012438"/>
    </source>
</evidence>
<dbReference type="EC" id="2.7.13.3" evidence="2"/>
<dbReference type="PANTHER" id="PTHR43047:SF72">
    <property type="entry name" value="OSMOSENSING HISTIDINE PROTEIN KINASE SLN1"/>
    <property type="match status" value="1"/>
</dbReference>
<dbReference type="RefSeq" id="WP_283759275.1">
    <property type="nucleotide sequence ID" value="NZ_JAQOSQ010000017.1"/>
</dbReference>
<evidence type="ECO:0000313" key="7">
    <source>
        <dbReference type="EMBL" id="MDJ1184620.1"/>
    </source>
</evidence>
<evidence type="ECO:0000256" key="1">
    <source>
        <dbReference type="ARBA" id="ARBA00000085"/>
    </source>
</evidence>
<dbReference type="PRINTS" id="PR00344">
    <property type="entry name" value="BCTRLSENSOR"/>
</dbReference>
<dbReference type="GO" id="GO:0005524">
    <property type="term" value="F:ATP binding"/>
    <property type="evidence" value="ECO:0007669"/>
    <property type="project" value="UniProtKB-KW"/>
</dbReference>
<name>A0ABT7BZI5_9CYAN</name>
<keyword evidence="5" id="KW-0902">Two-component regulatory system</keyword>
<dbReference type="InterPro" id="IPR005467">
    <property type="entry name" value="His_kinase_dom"/>
</dbReference>
<feature type="domain" description="Histidine kinase" evidence="6">
    <location>
        <begin position="1"/>
        <end position="114"/>
    </location>
</feature>
<dbReference type="Proteomes" id="UP001232992">
    <property type="component" value="Unassembled WGS sequence"/>
</dbReference>
<comment type="catalytic activity">
    <reaction evidence="1">
        <text>ATP + protein L-histidine = ADP + protein N-phospho-L-histidine.</text>
        <dbReference type="EC" id="2.7.13.3"/>
    </reaction>
</comment>
<keyword evidence="3" id="KW-0808">Transferase</keyword>
<evidence type="ECO:0000256" key="4">
    <source>
        <dbReference type="ARBA" id="ARBA00022777"/>
    </source>
</evidence>
<dbReference type="PANTHER" id="PTHR43047">
    <property type="entry name" value="TWO-COMPONENT HISTIDINE PROTEIN KINASE"/>
    <property type="match status" value="1"/>
</dbReference>
<dbReference type="PROSITE" id="PS50109">
    <property type="entry name" value="HIS_KIN"/>
    <property type="match status" value="1"/>
</dbReference>
<keyword evidence="4" id="KW-0418">Kinase</keyword>
<keyword evidence="7" id="KW-0067">ATP-binding</keyword>
<gene>
    <name evidence="7" type="ORF">PMH09_15645</name>
</gene>
<sequence length="114" mass="12350">MTEVLNNVLENALKYTPTSREIYVQVPYPAPERPLAIAISDSGPGIPAEDCDRIFDRHYRGIQANGDLPGTGLGLAIAKDPIEQMQGTINVFSPAIYPPNTTKGTTFIITLPIP</sequence>
<dbReference type="Pfam" id="PF02518">
    <property type="entry name" value="HATPase_c"/>
    <property type="match status" value="1"/>
</dbReference>
<dbReference type="SUPFAM" id="SSF55874">
    <property type="entry name" value="ATPase domain of HSP90 chaperone/DNA topoisomerase II/histidine kinase"/>
    <property type="match status" value="1"/>
</dbReference>
<dbReference type="InterPro" id="IPR004358">
    <property type="entry name" value="Sig_transdc_His_kin-like_C"/>
</dbReference>
<keyword evidence="8" id="KW-1185">Reference proteome</keyword>
<dbReference type="SMART" id="SM00387">
    <property type="entry name" value="HATPase_c"/>
    <property type="match status" value="1"/>
</dbReference>
<evidence type="ECO:0000259" key="6">
    <source>
        <dbReference type="PROSITE" id="PS50109"/>
    </source>
</evidence>
<protein>
    <recommendedName>
        <fullName evidence="2">histidine kinase</fullName>
        <ecNumber evidence="2">2.7.13.3</ecNumber>
    </recommendedName>
</protein>
<accession>A0ABT7BZI5</accession>
<dbReference type="InterPro" id="IPR003594">
    <property type="entry name" value="HATPase_dom"/>
</dbReference>
<organism evidence="7 8">
    <name type="scientific">Roseofilum casamattae BLCC-M143</name>
    <dbReference type="NCBI Taxonomy" id="3022442"/>
    <lineage>
        <taxon>Bacteria</taxon>
        <taxon>Bacillati</taxon>
        <taxon>Cyanobacteriota</taxon>
        <taxon>Cyanophyceae</taxon>
        <taxon>Desertifilales</taxon>
        <taxon>Desertifilaceae</taxon>
        <taxon>Roseofilum</taxon>
        <taxon>Roseofilum casamattae</taxon>
    </lineage>
</organism>
<evidence type="ECO:0000256" key="5">
    <source>
        <dbReference type="ARBA" id="ARBA00023012"/>
    </source>
</evidence>
<evidence type="ECO:0000313" key="8">
    <source>
        <dbReference type="Proteomes" id="UP001232992"/>
    </source>
</evidence>
<reference evidence="7 8" key="1">
    <citation type="submission" date="2023-01" db="EMBL/GenBank/DDBJ databases">
        <title>Novel diversity within Roseofilum (Cyanobacteria; Desertifilaceae) from marine benthic mats with descriptions of four novel species.</title>
        <authorList>
            <person name="Wang Y."/>
            <person name="Berthold D.E."/>
            <person name="Hu J."/>
            <person name="Lefler F.W."/>
            <person name="Laughinghouse H.D. IV."/>
        </authorList>
    </citation>
    <scope>NUCLEOTIDE SEQUENCE [LARGE SCALE GENOMIC DNA]</scope>
    <source>
        <strain evidence="7 8">BLCC-M143</strain>
    </source>
</reference>
<evidence type="ECO:0000256" key="3">
    <source>
        <dbReference type="ARBA" id="ARBA00022679"/>
    </source>
</evidence>
<dbReference type="EMBL" id="JAQOSQ010000017">
    <property type="protein sequence ID" value="MDJ1184620.1"/>
    <property type="molecule type" value="Genomic_DNA"/>
</dbReference>
<proteinExistence type="predicted"/>
<keyword evidence="7" id="KW-0547">Nucleotide-binding</keyword>
<dbReference type="Gene3D" id="3.30.565.10">
    <property type="entry name" value="Histidine kinase-like ATPase, C-terminal domain"/>
    <property type="match status" value="1"/>
</dbReference>